<reference evidence="3" key="1">
    <citation type="submission" date="2016-11" db="UniProtKB">
        <authorList>
            <consortium name="WormBaseParasite"/>
        </authorList>
    </citation>
    <scope>IDENTIFICATION</scope>
</reference>
<feature type="region of interest" description="Disordered" evidence="1">
    <location>
        <begin position="284"/>
        <end position="304"/>
    </location>
</feature>
<dbReference type="Proteomes" id="UP000095280">
    <property type="component" value="Unplaced"/>
</dbReference>
<evidence type="ECO:0000256" key="1">
    <source>
        <dbReference type="SAM" id="MobiDB-lite"/>
    </source>
</evidence>
<name>A0A1I8IZK6_9PLAT</name>
<keyword evidence="2" id="KW-1185">Reference proteome</keyword>
<feature type="region of interest" description="Disordered" evidence="1">
    <location>
        <begin position="135"/>
        <end position="164"/>
    </location>
</feature>
<feature type="compositionally biased region" description="Low complexity" evidence="1">
    <location>
        <begin position="57"/>
        <end position="71"/>
    </location>
</feature>
<organism evidence="2 3">
    <name type="scientific">Macrostomum lignano</name>
    <dbReference type="NCBI Taxonomy" id="282301"/>
    <lineage>
        <taxon>Eukaryota</taxon>
        <taxon>Metazoa</taxon>
        <taxon>Spiralia</taxon>
        <taxon>Lophotrochozoa</taxon>
        <taxon>Platyhelminthes</taxon>
        <taxon>Rhabditophora</taxon>
        <taxon>Macrostomorpha</taxon>
        <taxon>Macrostomida</taxon>
        <taxon>Macrostomidae</taxon>
        <taxon>Macrostomum</taxon>
    </lineage>
</organism>
<feature type="region of interest" description="Disordered" evidence="1">
    <location>
        <begin position="1"/>
        <end position="84"/>
    </location>
</feature>
<protein>
    <submittedName>
        <fullName evidence="3">Pro-interleukin-16</fullName>
    </submittedName>
</protein>
<accession>A0A1I8IZK6</accession>
<feature type="compositionally biased region" description="Basic and acidic residues" evidence="1">
    <location>
        <begin position="154"/>
        <end position="164"/>
    </location>
</feature>
<dbReference type="AlphaFoldDB" id="A0A1I8IZK6"/>
<evidence type="ECO:0000313" key="3">
    <source>
        <dbReference type="WBParaSite" id="maker-uti_cns_0045406-snap-gene-2.24-mRNA-1"/>
    </source>
</evidence>
<dbReference type="WBParaSite" id="maker-uti_cns_0045406-snap-gene-2.24-mRNA-1">
    <property type="protein sequence ID" value="maker-uti_cns_0045406-snap-gene-2.24-mRNA-1"/>
    <property type="gene ID" value="maker-uti_cns_0045406-snap-gene-2.24"/>
</dbReference>
<evidence type="ECO:0000313" key="2">
    <source>
        <dbReference type="Proteomes" id="UP000095280"/>
    </source>
</evidence>
<proteinExistence type="predicted"/>
<feature type="compositionally biased region" description="Low complexity" evidence="1">
    <location>
        <begin position="19"/>
        <end position="39"/>
    </location>
</feature>
<sequence>GRLRRIRYQRGASPYKTNSSLAAAAAHSDSTDASSAETSARLRRCPMRQPGAPTEMSKASEQSEHSSVSSSYRGNGVPLVESRPTIREAATGGDAQRGGSQEVRQLVFLRPSKGANVPARLSGYEKYVQDCIRRHRESPSGGPQRQDSGLTKPVESDLSTRQKTEHCIASNGFSKSASTVDFTRSNDNFLQHDAVLTESSNGSSSVQVLGNCAGSSASKSESTSALDSVLFTSDEFEDPETRGTQRAVKEWNLIRKPLEVPRPPRFQPGASIEDMRRAVVATSGKKKSFQNYRQPPPTSSSGIDGEYLANLTLLRRLAGAPLNSSSSSSSLFAQSLSLSAELTANQRWSTSDGTSGRRA</sequence>